<dbReference type="InterPro" id="IPR036259">
    <property type="entry name" value="MFS_trans_sf"/>
</dbReference>
<accession>A0A1V9X0P6</accession>
<reference evidence="5 6" key="1">
    <citation type="journal article" date="2017" name="Gigascience">
        <title>Draft genome of the honey bee ectoparasitic mite, Tropilaelaps mercedesae, is shaped by the parasitic life history.</title>
        <authorList>
            <person name="Dong X."/>
            <person name="Armstrong S.D."/>
            <person name="Xia D."/>
            <person name="Makepeace B.L."/>
            <person name="Darby A.C."/>
            <person name="Kadowaki T."/>
        </authorList>
    </citation>
    <scope>NUCLEOTIDE SEQUENCE [LARGE SCALE GENOMIC DNA]</scope>
    <source>
        <strain evidence="5">Wuxi-XJTLU</strain>
    </source>
</reference>
<dbReference type="AlphaFoldDB" id="A0A1V9X0P6"/>
<dbReference type="PANTHER" id="PTHR23121">
    <property type="entry name" value="SODIUM-DEPENDENT GLUCOSE TRANSPORTER 1"/>
    <property type="match status" value="1"/>
</dbReference>
<keyword evidence="2 4" id="KW-1133">Transmembrane helix</keyword>
<dbReference type="STRING" id="418985.A0A1V9X0P6"/>
<feature type="transmembrane region" description="Helical" evidence="4">
    <location>
        <begin position="85"/>
        <end position="106"/>
    </location>
</feature>
<evidence type="ECO:0000256" key="1">
    <source>
        <dbReference type="ARBA" id="ARBA00022692"/>
    </source>
</evidence>
<feature type="transmembrane region" description="Helical" evidence="4">
    <location>
        <begin position="380"/>
        <end position="402"/>
    </location>
</feature>
<evidence type="ECO:0000256" key="3">
    <source>
        <dbReference type="ARBA" id="ARBA00023136"/>
    </source>
</evidence>
<gene>
    <name evidence="5" type="ORF">BIW11_13699</name>
</gene>
<feature type="transmembrane region" description="Helical" evidence="4">
    <location>
        <begin position="293"/>
        <end position="311"/>
    </location>
</feature>
<feature type="transmembrane region" description="Helical" evidence="4">
    <location>
        <begin position="33"/>
        <end position="51"/>
    </location>
</feature>
<dbReference type="InParanoid" id="A0A1V9X0P6"/>
<feature type="transmembrane region" description="Helical" evidence="4">
    <location>
        <begin position="220"/>
        <end position="243"/>
    </location>
</feature>
<protein>
    <submittedName>
        <fullName evidence="5">Sodium-dependent glucose transporter 1-like</fullName>
    </submittedName>
</protein>
<dbReference type="Gene3D" id="1.20.1250.20">
    <property type="entry name" value="MFS general substrate transporter like domains"/>
    <property type="match status" value="2"/>
</dbReference>
<keyword evidence="6" id="KW-1185">Reference proteome</keyword>
<name>A0A1V9X0P6_9ACAR</name>
<keyword evidence="5" id="KW-0813">Transport</keyword>
<evidence type="ECO:0000313" key="6">
    <source>
        <dbReference type="Proteomes" id="UP000192247"/>
    </source>
</evidence>
<dbReference type="Proteomes" id="UP000192247">
    <property type="component" value="Unassembled WGS sequence"/>
</dbReference>
<proteinExistence type="predicted"/>
<sequence length="414" mass="44976">MGCVFGLTGASLLDLGDIYVASPKVVSYTMMTRGMGSIAFCLLAGTILQYTNIQHMMIISLLIAGMCVALTPLLGKLAFCHVAMFFLGGTLGLLEIGSNGWIIGLWQEKSGTIFQFFNFCFGLGGVLAPFMAEPFLSQVHSRTNGIPVMGTGINASAEAVNVNVEILPYIADTRVYIPYLLLGGLFFLNTAFMITSYVLNTNNISPGDSTNSDSTCSRRCELTIVTAFCVYVFLIVSLEQTYISMLAVYVVENEQLSFSKSNSAYVSAVFWFSFTVTRVVSTFASLCMQPRSMLFICHSICLLGAAGLAVAGKWSPITVWICSGLMGSGVSPMFATSLSHIMQYVLLSHTYMSFVMLCVCAGGMMPALLVGPYIEEEPRVFLFVNLTQAVLAEILMLFIVIFTRGKAIRPSMIK</sequence>
<dbReference type="EMBL" id="MNPL01029830">
    <property type="protein sequence ID" value="OQR67140.1"/>
    <property type="molecule type" value="Genomic_DNA"/>
</dbReference>
<dbReference type="OrthoDB" id="6505948at2759"/>
<feature type="transmembrane region" description="Helical" evidence="4">
    <location>
        <begin position="113"/>
        <end position="132"/>
    </location>
</feature>
<evidence type="ECO:0000256" key="2">
    <source>
        <dbReference type="ARBA" id="ARBA00022989"/>
    </source>
</evidence>
<evidence type="ECO:0000256" key="4">
    <source>
        <dbReference type="SAM" id="Phobius"/>
    </source>
</evidence>
<feature type="transmembrane region" description="Helical" evidence="4">
    <location>
        <begin position="351"/>
        <end position="374"/>
    </location>
</feature>
<keyword evidence="3 4" id="KW-0472">Membrane</keyword>
<keyword evidence="1 4" id="KW-0812">Transmembrane</keyword>
<feature type="transmembrane region" description="Helical" evidence="4">
    <location>
        <begin position="263"/>
        <end position="281"/>
    </location>
</feature>
<evidence type="ECO:0000313" key="5">
    <source>
        <dbReference type="EMBL" id="OQR67140.1"/>
    </source>
</evidence>
<organism evidence="5 6">
    <name type="scientific">Tropilaelaps mercedesae</name>
    <dbReference type="NCBI Taxonomy" id="418985"/>
    <lineage>
        <taxon>Eukaryota</taxon>
        <taxon>Metazoa</taxon>
        <taxon>Ecdysozoa</taxon>
        <taxon>Arthropoda</taxon>
        <taxon>Chelicerata</taxon>
        <taxon>Arachnida</taxon>
        <taxon>Acari</taxon>
        <taxon>Parasitiformes</taxon>
        <taxon>Mesostigmata</taxon>
        <taxon>Gamasina</taxon>
        <taxon>Dermanyssoidea</taxon>
        <taxon>Laelapidae</taxon>
        <taxon>Tropilaelaps</taxon>
    </lineage>
</organism>
<dbReference type="PANTHER" id="PTHR23121:SF10">
    <property type="entry name" value="MAJOR FACILITATOR SUPERFAMILY DOMAIN-CONTAINING PROTEIN 4A"/>
    <property type="match status" value="1"/>
</dbReference>
<dbReference type="SUPFAM" id="SSF103473">
    <property type="entry name" value="MFS general substrate transporter"/>
    <property type="match status" value="1"/>
</dbReference>
<feature type="transmembrane region" description="Helical" evidence="4">
    <location>
        <begin position="58"/>
        <end position="79"/>
    </location>
</feature>
<feature type="transmembrane region" description="Helical" evidence="4">
    <location>
        <begin position="317"/>
        <end position="339"/>
    </location>
</feature>
<keyword evidence="5" id="KW-0762">Sugar transport</keyword>
<feature type="transmembrane region" description="Helical" evidence="4">
    <location>
        <begin position="176"/>
        <end position="199"/>
    </location>
</feature>
<comment type="caution">
    <text evidence="5">The sequence shown here is derived from an EMBL/GenBank/DDBJ whole genome shotgun (WGS) entry which is preliminary data.</text>
</comment>